<evidence type="ECO:0000256" key="4">
    <source>
        <dbReference type="ARBA" id="ARBA00022729"/>
    </source>
</evidence>
<sequence length="524" mass="58480">MNVFGKLAAAINMNIANMKRRNAGFKKLTALGAVGFALLAGISCAMASKPDKPNVLLILVDDLRPALGTYGDATALTPHIDRFASKGMRFDRAYANQAVCAPSRFNLLLGSRSSSSGIYGFGQNFRDYYPDAVTLPQYFKQHGYRTESMGKVFHIGHNTYADQDSWSVPHHKELVIEYVDPESKKEGFTREEALFSNQLAQGLPRGLAWESPDVADDAYADGRVAQRAVERLRDLKSQPDQPFFLAVGFARPHLPFSVPQKYWDLYDEDRLPLPGRTVRPEGAPPYAVKYGTEIDQYAPIPEKVTEEPFTDSLTRKLIHGYYAGVSYVDAQIGKVLDELAALGLDDNTIVVLWGDHGYLLGEMGMWTKHVNYELANHIPLIISAPGVGQPGTHTAQLTETVDIYPTLVELAGLPVPQVPQPFDGLSMAPVLKDPEARIRDHAYHCFPRGGRLGRAIRTDRYRLVEWQKIGNATETPQYELYDYQDGPMEVRNIANERPEVRKTLQVILARHPVPMPARPQSPRH</sequence>
<dbReference type="PANTHER" id="PTHR45953:SF1">
    <property type="entry name" value="IDURONATE 2-SULFATASE"/>
    <property type="match status" value="1"/>
</dbReference>
<dbReference type="STRING" id="1477437.SAMN05444682_107159"/>
<evidence type="ECO:0000313" key="8">
    <source>
        <dbReference type="EMBL" id="SFJ06616.1"/>
    </source>
</evidence>
<dbReference type="CDD" id="cd16030">
    <property type="entry name" value="iduronate-2-sulfatase"/>
    <property type="match status" value="1"/>
</dbReference>
<dbReference type="InterPro" id="IPR035874">
    <property type="entry name" value="IDS"/>
</dbReference>
<dbReference type="SUPFAM" id="SSF53649">
    <property type="entry name" value="Alkaline phosphatase-like"/>
    <property type="match status" value="1"/>
</dbReference>
<dbReference type="GO" id="GO:0046872">
    <property type="term" value="F:metal ion binding"/>
    <property type="evidence" value="ECO:0007669"/>
    <property type="project" value="UniProtKB-KW"/>
</dbReference>
<dbReference type="GO" id="GO:0005737">
    <property type="term" value="C:cytoplasm"/>
    <property type="evidence" value="ECO:0007669"/>
    <property type="project" value="TreeGrafter"/>
</dbReference>
<accession>A0A1I3NCR5</accession>
<evidence type="ECO:0000256" key="5">
    <source>
        <dbReference type="ARBA" id="ARBA00022801"/>
    </source>
</evidence>
<feature type="domain" description="Sulfatase N-terminal" evidence="7">
    <location>
        <begin position="53"/>
        <end position="412"/>
    </location>
</feature>
<comment type="similarity">
    <text evidence="2">Belongs to the sulfatase family.</text>
</comment>
<dbReference type="AlphaFoldDB" id="A0A1I3NCR5"/>
<evidence type="ECO:0000256" key="1">
    <source>
        <dbReference type="ARBA" id="ARBA00001913"/>
    </source>
</evidence>
<dbReference type="InterPro" id="IPR017850">
    <property type="entry name" value="Alkaline_phosphatase_core_sf"/>
</dbReference>
<protein>
    <submittedName>
        <fullName evidence="8">Iduronate 2-sulfatase</fullName>
    </submittedName>
</protein>
<dbReference type="EMBL" id="FOQO01000007">
    <property type="protein sequence ID" value="SFJ06616.1"/>
    <property type="molecule type" value="Genomic_DNA"/>
</dbReference>
<evidence type="ECO:0000259" key="7">
    <source>
        <dbReference type="Pfam" id="PF00884"/>
    </source>
</evidence>
<name>A0A1I3NCR5_9SPHI</name>
<keyword evidence="6" id="KW-0106">Calcium</keyword>
<evidence type="ECO:0000313" key="9">
    <source>
        <dbReference type="Proteomes" id="UP000198670"/>
    </source>
</evidence>
<evidence type="ECO:0000256" key="2">
    <source>
        <dbReference type="ARBA" id="ARBA00008779"/>
    </source>
</evidence>
<dbReference type="PANTHER" id="PTHR45953">
    <property type="entry name" value="IDURONATE 2-SULFATASE"/>
    <property type="match status" value="1"/>
</dbReference>
<evidence type="ECO:0000256" key="3">
    <source>
        <dbReference type="ARBA" id="ARBA00022723"/>
    </source>
</evidence>
<dbReference type="Proteomes" id="UP000198670">
    <property type="component" value="Unassembled WGS sequence"/>
</dbReference>
<reference evidence="8 9" key="1">
    <citation type="submission" date="2016-10" db="EMBL/GenBank/DDBJ databases">
        <authorList>
            <person name="de Groot N.N."/>
        </authorList>
    </citation>
    <scope>NUCLEOTIDE SEQUENCE [LARGE SCALE GENOMIC DNA]</scope>
    <source>
        <strain evidence="8 9">RK1</strain>
    </source>
</reference>
<keyword evidence="4" id="KW-0732">Signal</keyword>
<proteinExistence type="inferred from homology"/>
<dbReference type="Gene3D" id="3.40.720.10">
    <property type="entry name" value="Alkaline Phosphatase, subunit A"/>
    <property type="match status" value="1"/>
</dbReference>
<keyword evidence="3" id="KW-0479">Metal-binding</keyword>
<dbReference type="Pfam" id="PF00884">
    <property type="entry name" value="Sulfatase"/>
    <property type="match status" value="1"/>
</dbReference>
<comment type="cofactor">
    <cofactor evidence="1">
        <name>Ca(2+)</name>
        <dbReference type="ChEBI" id="CHEBI:29108"/>
    </cofactor>
</comment>
<dbReference type="GO" id="GO:0004423">
    <property type="term" value="F:iduronate-2-sulfatase activity"/>
    <property type="evidence" value="ECO:0007669"/>
    <property type="project" value="InterPro"/>
</dbReference>
<organism evidence="8 9">
    <name type="scientific">Parapedobacter indicus</name>
    <dbReference type="NCBI Taxonomy" id="1477437"/>
    <lineage>
        <taxon>Bacteria</taxon>
        <taxon>Pseudomonadati</taxon>
        <taxon>Bacteroidota</taxon>
        <taxon>Sphingobacteriia</taxon>
        <taxon>Sphingobacteriales</taxon>
        <taxon>Sphingobacteriaceae</taxon>
        <taxon>Parapedobacter</taxon>
    </lineage>
</organism>
<gene>
    <name evidence="8" type="ORF">SAMN05444682_107159</name>
</gene>
<evidence type="ECO:0000256" key="6">
    <source>
        <dbReference type="ARBA" id="ARBA00022837"/>
    </source>
</evidence>
<dbReference type="InterPro" id="IPR000917">
    <property type="entry name" value="Sulfatase_N"/>
</dbReference>
<keyword evidence="5" id="KW-0378">Hydrolase</keyword>
<keyword evidence="9" id="KW-1185">Reference proteome</keyword>